<proteinExistence type="predicted"/>
<name>A0A0P1GIA2_9RHOB</name>
<sequence length="101" mass="11090">MQLRIAVFFNCAGVRANCFRAIGTFGRRLTMTMDELMSRATALEESIRAANPAHRLELLPEFSGLLAGIRKAGGSIPGSLRGLEHVLNEELAESRFDNMPV</sequence>
<accession>A0A0P1GIA2</accession>
<reference evidence="1 2" key="1">
    <citation type="submission" date="2015-09" db="EMBL/GenBank/DDBJ databases">
        <authorList>
            <consortium name="Swine Surveillance"/>
        </authorList>
    </citation>
    <scope>NUCLEOTIDE SEQUENCE [LARGE SCALE GENOMIC DNA]</scope>
    <source>
        <strain evidence="1 2">CECT 7557</strain>
    </source>
</reference>
<keyword evidence="2" id="KW-1185">Reference proteome</keyword>
<evidence type="ECO:0000313" key="1">
    <source>
        <dbReference type="EMBL" id="CUH81399.1"/>
    </source>
</evidence>
<dbReference type="EMBL" id="CYSD01000042">
    <property type="protein sequence ID" value="CUH81399.1"/>
    <property type="molecule type" value="Genomic_DNA"/>
</dbReference>
<organism evidence="1 2">
    <name type="scientific">Tritonibacter multivorans</name>
    <dbReference type="NCBI Taxonomy" id="928856"/>
    <lineage>
        <taxon>Bacteria</taxon>
        <taxon>Pseudomonadati</taxon>
        <taxon>Pseudomonadota</taxon>
        <taxon>Alphaproteobacteria</taxon>
        <taxon>Rhodobacterales</taxon>
        <taxon>Paracoccaceae</taxon>
        <taxon>Tritonibacter</taxon>
    </lineage>
</organism>
<protein>
    <submittedName>
        <fullName evidence="1">Uncharacterized protein</fullName>
    </submittedName>
</protein>
<gene>
    <name evidence="1" type="ORF">TRM7557_03405</name>
</gene>
<evidence type="ECO:0000313" key="2">
    <source>
        <dbReference type="Proteomes" id="UP000052022"/>
    </source>
</evidence>
<dbReference type="AlphaFoldDB" id="A0A0P1GIA2"/>
<dbReference type="Proteomes" id="UP000052022">
    <property type="component" value="Unassembled WGS sequence"/>
</dbReference>